<reference evidence="2" key="1">
    <citation type="submission" date="2023-04" db="EMBL/GenBank/DDBJ databases">
        <authorList>
            <person name="Vijverberg K."/>
            <person name="Xiong W."/>
            <person name="Schranz E."/>
        </authorList>
    </citation>
    <scope>NUCLEOTIDE SEQUENCE</scope>
</reference>
<organism evidence="2 3">
    <name type="scientific">Lactuca saligna</name>
    <name type="common">Willowleaf lettuce</name>
    <dbReference type="NCBI Taxonomy" id="75948"/>
    <lineage>
        <taxon>Eukaryota</taxon>
        <taxon>Viridiplantae</taxon>
        <taxon>Streptophyta</taxon>
        <taxon>Embryophyta</taxon>
        <taxon>Tracheophyta</taxon>
        <taxon>Spermatophyta</taxon>
        <taxon>Magnoliopsida</taxon>
        <taxon>eudicotyledons</taxon>
        <taxon>Gunneridae</taxon>
        <taxon>Pentapetalae</taxon>
        <taxon>asterids</taxon>
        <taxon>campanulids</taxon>
        <taxon>Asterales</taxon>
        <taxon>Asteraceae</taxon>
        <taxon>Cichorioideae</taxon>
        <taxon>Cichorieae</taxon>
        <taxon>Lactucinae</taxon>
        <taxon>Lactuca</taxon>
    </lineage>
</organism>
<evidence type="ECO:0000313" key="2">
    <source>
        <dbReference type="EMBL" id="CAI9272038.1"/>
    </source>
</evidence>
<dbReference type="EMBL" id="OX465078">
    <property type="protein sequence ID" value="CAI9272038.1"/>
    <property type="molecule type" value="Genomic_DNA"/>
</dbReference>
<evidence type="ECO:0000313" key="3">
    <source>
        <dbReference type="Proteomes" id="UP001177003"/>
    </source>
</evidence>
<sequence>MSSQLSTPPFHWGPWRVEERKQYPLLCRRLASLNEEFISHKSPTGGFDFISRKRIEQKLIDYNQEAERFGVLSIVSHKLIGSVMWHGLKGVNAYLYHESQAACFKKARDDLYMVKAWVFSPQVKVIKSDIREEDVLKEKDAFEDLKKLAAKSLTETVNQLIGTVNQVKEDENAEQATRPSRVTDAVKHRATRPQQMT</sequence>
<accession>A0AA35W189</accession>
<keyword evidence="3" id="KW-1185">Reference proteome</keyword>
<proteinExistence type="predicted"/>
<dbReference type="Proteomes" id="UP001177003">
    <property type="component" value="Chromosome 2"/>
</dbReference>
<protein>
    <submittedName>
        <fullName evidence="2">Uncharacterized protein</fullName>
    </submittedName>
</protein>
<gene>
    <name evidence="2" type="ORF">LSALG_LOCUS12284</name>
</gene>
<name>A0AA35W189_LACSI</name>
<evidence type="ECO:0000256" key="1">
    <source>
        <dbReference type="SAM" id="MobiDB-lite"/>
    </source>
</evidence>
<dbReference type="AlphaFoldDB" id="A0AA35W189"/>
<feature type="region of interest" description="Disordered" evidence="1">
    <location>
        <begin position="168"/>
        <end position="197"/>
    </location>
</feature>